<keyword evidence="7" id="KW-0472">Membrane</keyword>
<dbReference type="Gene3D" id="3.90.10.10">
    <property type="entry name" value="Cytochrome C3"/>
    <property type="match status" value="1"/>
</dbReference>
<protein>
    <submittedName>
        <fullName evidence="10">Cytochrome b subunit of formate dehydrogenase-like protein</fullName>
    </submittedName>
</protein>
<feature type="domain" description="Class III cytochrome C" evidence="8">
    <location>
        <begin position="62"/>
        <end position="152"/>
    </location>
</feature>
<dbReference type="Gene3D" id="1.10.1130.10">
    <property type="entry name" value="Flavocytochrome C3, Chain A"/>
    <property type="match status" value="1"/>
</dbReference>
<evidence type="ECO:0000259" key="9">
    <source>
        <dbReference type="Pfam" id="PF09699"/>
    </source>
</evidence>
<evidence type="ECO:0000256" key="5">
    <source>
        <dbReference type="ARBA" id="ARBA00022982"/>
    </source>
</evidence>
<dbReference type="AlphaFoldDB" id="A0A2N9L6P2"/>
<evidence type="ECO:0000259" key="8">
    <source>
        <dbReference type="Pfam" id="PF02085"/>
    </source>
</evidence>
<name>A0A2N9L6P2_9BACT</name>
<organism evidence="10 11">
    <name type="scientific">Candidatus Sulfuritelmatomonas gaucii</name>
    <dbReference type="NCBI Taxonomy" id="2043161"/>
    <lineage>
        <taxon>Bacteria</taxon>
        <taxon>Pseudomonadati</taxon>
        <taxon>Acidobacteriota</taxon>
        <taxon>Terriglobia</taxon>
        <taxon>Terriglobales</taxon>
        <taxon>Acidobacteriaceae</taxon>
        <taxon>Candidatus Sulfuritelmatomonas</taxon>
    </lineage>
</organism>
<evidence type="ECO:0000256" key="4">
    <source>
        <dbReference type="ARBA" id="ARBA00022729"/>
    </source>
</evidence>
<dbReference type="OrthoDB" id="9814800at2"/>
<dbReference type="Proteomes" id="UP000239735">
    <property type="component" value="Unassembled WGS sequence"/>
</dbReference>
<dbReference type="InterPro" id="IPR036280">
    <property type="entry name" value="Multihaem_cyt_sf"/>
</dbReference>
<sequence length="406" mass="43349">MLVEATVGKVRLLCRAILAASLSTFVFASAAVALHAQADCLTCHGDASMTDAAGYSIAVDGTKFGASVHGSLQCSNCHADIKGYPHPDKVATVECATCHSDQADQLKGSVHADSKDHPCTSCHGNAHEIFPKTDARSAVYPLNVPKTCGQCHSTDGMAGKHGLASVYPNYIDSIHGFALSKEGLLVAANCQSCHGSHGILSHTNPKSPTYKANIPKTCGNCHAKIDADYEQGVHGKAIAKGNLSAPVCTDCHTAHAILQPTEAAFRMQSTPICGNCHKDKFSTYRDTFHSQLGSLGGYVETARCWDCHQAHDVRPASDPGSPINHANLVTTCGRCHSGANLSFVQYQPHANARDRKLNPGLYFVRLFMNLLLGSVLTFFLLHTILWLIRSRYSQVKNKGANGGKNA</sequence>
<keyword evidence="1" id="KW-0813">Transport</keyword>
<accession>A0A2N9L6P2</accession>
<evidence type="ECO:0000313" key="11">
    <source>
        <dbReference type="Proteomes" id="UP000239735"/>
    </source>
</evidence>
<dbReference type="Gene3D" id="1.10.780.10">
    <property type="entry name" value="Hydroxylamine Oxidoreductase, Chain A, domain 1"/>
    <property type="match status" value="1"/>
</dbReference>
<proteinExistence type="predicted"/>
<dbReference type="GO" id="GO:0016491">
    <property type="term" value="F:oxidoreductase activity"/>
    <property type="evidence" value="ECO:0007669"/>
    <property type="project" value="TreeGrafter"/>
</dbReference>
<dbReference type="PANTHER" id="PTHR35038:SF6">
    <property type="entry name" value="SURFACE LOCALIZED DECAHEME CYTOCHROME C LIPOPROTEIN"/>
    <property type="match status" value="1"/>
</dbReference>
<dbReference type="InterPro" id="IPR010177">
    <property type="entry name" value="Paired_CXXCH_1"/>
</dbReference>
<dbReference type="Pfam" id="PF02085">
    <property type="entry name" value="Cytochrom_CIII"/>
    <property type="match status" value="1"/>
</dbReference>
<keyword evidence="2" id="KW-0349">Heme</keyword>
<gene>
    <name evidence="10" type="ORF">SBA5_180010</name>
</gene>
<keyword evidence="4" id="KW-0732">Signal</keyword>
<dbReference type="InterPro" id="IPR051829">
    <property type="entry name" value="Multiheme_Cytochr_ET"/>
</dbReference>
<keyword evidence="6" id="KW-0408">Iron</keyword>
<dbReference type="GO" id="GO:0020037">
    <property type="term" value="F:heme binding"/>
    <property type="evidence" value="ECO:0007669"/>
    <property type="project" value="InterPro"/>
</dbReference>
<feature type="transmembrane region" description="Helical" evidence="7">
    <location>
        <begin position="362"/>
        <end position="388"/>
    </location>
</feature>
<evidence type="ECO:0000256" key="2">
    <source>
        <dbReference type="ARBA" id="ARBA00022617"/>
    </source>
</evidence>
<keyword evidence="7" id="KW-0812">Transmembrane</keyword>
<evidence type="ECO:0000313" key="10">
    <source>
        <dbReference type="EMBL" id="SPE18977.1"/>
    </source>
</evidence>
<dbReference type="InterPro" id="IPR020942">
    <property type="entry name" value="Cyt_c_III_dom"/>
</dbReference>
<keyword evidence="7" id="KW-1133">Transmembrane helix</keyword>
<dbReference type="PANTHER" id="PTHR35038">
    <property type="entry name" value="DISSIMILATORY SULFITE REDUCTASE SIRA"/>
    <property type="match status" value="1"/>
</dbReference>
<dbReference type="GO" id="GO:0009055">
    <property type="term" value="F:electron transfer activity"/>
    <property type="evidence" value="ECO:0007669"/>
    <property type="project" value="InterPro"/>
</dbReference>
<feature type="transmembrane region" description="Helical" evidence="7">
    <location>
        <begin position="12"/>
        <end position="34"/>
    </location>
</feature>
<evidence type="ECO:0000256" key="6">
    <source>
        <dbReference type="ARBA" id="ARBA00023004"/>
    </source>
</evidence>
<evidence type="ECO:0000256" key="7">
    <source>
        <dbReference type="SAM" id="Phobius"/>
    </source>
</evidence>
<dbReference type="Pfam" id="PF09699">
    <property type="entry name" value="Paired_CXXCH_1"/>
    <property type="match status" value="2"/>
</dbReference>
<dbReference type="SUPFAM" id="SSF48695">
    <property type="entry name" value="Multiheme cytochromes"/>
    <property type="match status" value="2"/>
</dbReference>
<dbReference type="EMBL" id="OKRB01000073">
    <property type="protein sequence ID" value="SPE18977.1"/>
    <property type="molecule type" value="Genomic_DNA"/>
</dbReference>
<reference evidence="11" key="1">
    <citation type="submission" date="2018-02" db="EMBL/GenBank/DDBJ databases">
        <authorList>
            <person name="Hausmann B."/>
        </authorList>
    </citation>
    <scope>NUCLEOTIDE SEQUENCE [LARGE SCALE GENOMIC DNA]</scope>
    <source>
        <strain evidence="11">Peat soil MAG SbA5</strain>
    </source>
</reference>
<feature type="domain" description="Doubled CXXCH motif" evidence="9">
    <location>
        <begin position="187"/>
        <end position="225"/>
    </location>
</feature>
<evidence type="ECO:0000256" key="1">
    <source>
        <dbReference type="ARBA" id="ARBA00022448"/>
    </source>
</evidence>
<feature type="domain" description="Doubled CXXCH motif" evidence="9">
    <location>
        <begin position="248"/>
        <end position="280"/>
    </location>
</feature>
<keyword evidence="3" id="KW-0479">Metal-binding</keyword>
<evidence type="ECO:0000256" key="3">
    <source>
        <dbReference type="ARBA" id="ARBA00022723"/>
    </source>
</evidence>
<dbReference type="GO" id="GO:0046872">
    <property type="term" value="F:metal ion binding"/>
    <property type="evidence" value="ECO:0007669"/>
    <property type="project" value="UniProtKB-KW"/>
</dbReference>
<keyword evidence="5" id="KW-0249">Electron transport</keyword>